<evidence type="ECO:0000313" key="2">
    <source>
        <dbReference type="Proteomes" id="UP001499979"/>
    </source>
</evidence>
<evidence type="ECO:0008006" key="3">
    <source>
        <dbReference type="Google" id="ProtNLM"/>
    </source>
</evidence>
<evidence type="ECO:0000313" key="1">
    <source>
        <dbReference type="EMBL" id="GAA1151436.1"/>
    </source>
</evidence>
<accession>A0ABP4F412</accession>
<keyword evidence="2" id="KW-1185">Reference proteome</keyword>
<proteinExistence type="predicted"/>
<dbReference type="RefSeq" id="WP_343908640.1">
    <property type="nucleotide sequence ID" value="NZ_BAAAJE010000016.1"/>
</dbReference>
<organism evidence="1 2">
    <name type="scientific">Nocardioides aquiterrae</name>
    <dbReference type="NCBI Taxonomy" id="203799"/>
    <lineage>
        <taxon>Bacteria</taxon>
        <taxon>Bacillati</taxon>
        <taxon>Actinomycetota</taxon>
        <taxon>Actinomycetes</taxon>
        <taxon>Propionibacteriales</taxon>
        <taxon>Nocardioidaceae</taxon>
        <taxon>Nocardioides</taxon>
    </lineage>
</organism>
<dbReference type="Proteomes" id="UP001499979">
    <property type="component" value="Unassembled WGS sequence"/>
</dbReference>
<protein>
    <recommendedName>
        <fullName evidence="3">Peptidase A2 domain-containing protein</fullName>
    </recommendedName>
</protein>
<gene>
    <name evidence="1" type="ORF">GCM10009606_32510</name>
</gene>
<comment type="caution">
    <text evidence="1">The sequence shown here is derived from an EMBL/GenBank/DDBJ whole genome shotgun (WGS) entry which is preliminary data.</text>
</comment>
<reference evidence="2" key="1">
    <citation type="journal article" date="2019" name="Int. J. Syst. Evol. Microbiol.">
        <title>The Global Catalogue of Microorganisms (GCM) 10K type strain sequencing project: providing services to taxonomists for standard genome sequencing and annotation.</title>
        <authorList>
            <consortium name="The Broad Institute Genomics Platform"/>
            <consortium name="The Broad Institute Genome Sequencing Center for Infectious Disease"/>
            <person name="Wu L."/>
            <person name="Ma J."/>
        </authorList>
    </citation>
    <scope>NUCLEOTIDE SEQUENCE [LARGE SCALE GENOMIC DNA]</scope>
    <source>
        <strain evidence="2">JCM 11813</strain>
    </source>
</reference>
<dbReference type="EMBL" id="BAAAJE010000016">
    <property type="protein sequence ID" value="GAA1151436.1"/>
    <property type="molecule type" value="Genomic_DNA"/>
</dbReference>
<sequence length="281" mass="30113">MTVVVGVQTTDGLVFASDSATTQQLMTVGGDLRTTAIWNSANKIFNLRRTWPVGAMTFGNASVGGLSIATLAKDLRLQFEGKIPTPLVSALDPATYTVQEVASGLQVFFRDRYDASAATGDLGFIVGGFSSGSDHPEMWQVMILDTGADVVQEVLPPSETGIVHQGMTDAITRLMDGASQDLGAALEKHGVPAGSGEGIAEMLRGELSMTWAWPGMPLGETIDMAKFLVDTQINFIRFMPGDAIVGGPVEIAALTKHEGFKWVRRKHYFSHKLNPNEDVIA</sequence>
<name>A0ABP4F412_9ACTN</name>